<keyword evidence="2" id="KW-1185">Reference proteome</keyword>
<sequence length="267" mass="30302">MFKNLVTIIAILYNFCFLHIFANEAIPYLVASLDSKAKLQSLAERFAPDSYLHGYAKCSKEGRNCLIERGSKALHDFQDAKAVDYAELYADVKKECSDRDPCIADLFALSEAEFSRMPESVQKFSLDTIKELSSGAMKDFSTIDQAAVHILKQWGKVPKSEQQKIADVFPKTAFLFKGHHLQDLTQKALSVAQGDLLDGIALLEAIDEIWNYAKKTNPQPDHADFKDFETVLTEDFPELKQKILKPIKDTYEKYFGDLEFLISLEKK</sequence>
<organism evidence="1 2">
    <name type="scientific">Ditylenchus destructor</name>
    <dbReference type="NCBI Taxonomy" id="166010"/>
    <lineage>
        <taxon>Eukaryota</taxon>
        <taxon>Metazoa</taxon>
        <taxon>Ecdysozoa</taxon>
        <taxon>Nematoda</taxon>
        <taxon>Chromadorea</taxon>
        <taxon>Rhabditida</taxon>
        <taxon>Tylenchina</taxon>
        <taxon>Tylenchomorpha</taxon>
        <taxon>Sphaerularioidea</taxon>
        <taxon>Anguinidae</taxon>
        <taxon>Anguininae</taxon>
        <taxon>Ditylenchus</taxon>
    </lineage>
</organism>
<evidence type="ECO:0000313" key="2">
    <source>
        <dbReference type="Proteomes" id="UP001201812"/>
    </source>
</evidence>
<reference evidence="1" key="1">
    <citation type="submission" date="2022-01" db="EMBL/GenBank/DDBJ databases">
        <title>Genome Sequence Resource for Two Populations of Ditylenchus destructor, the Migratory Endoparasitic Phytonematode.</title>
        <authorList>
            <person name="Zhang H."/>
            <person name="Lin R."/>
            <person name="Xie B."/>
        </authorList>
    </citation>
    <scope>NUCLEOTIDE SEQUENCE</scope>
    <source>
        <strain evidence="1">BazhouSP</strain>
    </source>
</reference>
<proteinExistence type="predicted"/>
<gene>
    <name evidence="1" type="ORF">DdX_14586</name>
</gene>
<comment type="caution">
    <text evidence="1">The sequence shown here is derived from an EMBL/GenBank/DDBJ whole genome shotgun (WGS) entry which is preliminary data.</text>
</comment>
<dbReference type="EMBL" id="JAKKPZ010000074">
    <property type="protein sequence ID" value="KAI1703967.1"/>
    <property type="molecule type" value="Genomic_DNA"/>
</dbReference>
<dbReference type="AlphaFoldDB" id="A0AAD4R1L3"/>
<accession>A0AAD4R1L3</accession>
<evidence type="ECO:0000313" key="1">
    <source>
        <dbReference type="EMBL" id="KAI1703967.1"/>
    </source>
</evidence>
<protein>
    <submittedName>
        <fullName evidence="1">Uncharacterized protein</fullName>
    </submittedName>
</protein>
<name>A0AAD4R1L3_9BILA</name>
<dbReference type="Proteomes" id="UP001201812">
    <property type="component" value="Unassembled WGS sequence"/>
</dbReference>